<dbReference type="WBParaSite" id="ACRNAN_scaffold12062.g16226.t1">
    <property type="protein sequence ID" value="ACRNAN_scaffold12062.g16226.t1"/>
    <property type="gene ID" value="ACRNAN_scaffold12062.g16226"/>
</dbReference>
<proteinExistence type="predicted"/>
<accession>A0A914CL62</accession>
<dbReference type="Pfam" id="PF04970">
    <property type="entry name" value="LRAT"/>
    <property type="match status" value="1"/>
</dbReference>
<keyword evidence="3" id="KW-1185">Reference proteome</keyword>
<dbReference type="PANTHER" id="PTHR36948:SF1">
    <property type="entry name" value="EGG-LAYING DEFECTIVE PROTEIN 26"/>
    <property type="match status" value="1"/>
</dbReference>
<dbReference type="GO" id="GO:0000902">
    <property type="term" value="P:cell morphogenesis"/>
    <property type="evidence" value="ECO:0007669"/>
    <property type="project" value="TreeGrafter"/>
</dbReference>
<dbReference type="InterPro" id="IPR007053">
    <property type="entry name" value="LRAT_dom"/>
</dbReference>
<dbReference type="Proteomes" id="UP000887540">
    <property type="component" value="Unplaced"/>
</dbReference>
<keyword evidence="1" id="KW-0472">Membrane</keyword>
<dbReference type="PROSITE" id="PS51934">
    <property type="entry name" value="LRAT"/>
    <property type="match status" value="1"/>
</dbReference>
<evidence type="ECO:0000313" key="4">
    <source>
        <dbReference type="WBParaSite" id="ACRNAN_scaffold12062.g16226.t1"/>
    </source>
</evidence>
<reference evidence="4" key="1">
    <citation type="submission" date="2022-11" db="UniProtKB">
        <authorList>
            <consortium name="WormBaseParasite"/>
        </authorList>
    </citation>
    <scope>IDENTIFICATION</scope>
</reference>
<dbReference type="PANTHER" id="PTHR36948">
    <property type="entry name" value="PROTEIN CBG04856"/>
    <property type="match status" value="1"/>
</dbReference>
<protein>
    <submittedName>
        <fullName evidence="4">LRAT domain-containing protein</fullName>
    </submittedName>
</protein>
<feature type="domain" description="LRAT" evidence="2">
    <location>
        <begin position="85"/>
        <end position="199"/>
    </location>
</feature>
<keyword evidence="1" id="KW-0812">Transmembrane</keyword>
<name>A0A914CL62_9BILA</name>
<evidence type="ECO:0000259" key="2">
    <source>
        <dbReference type="PROSITE" id="PS51934"/>
    </source>
</evidence>
<dbReference type="InterPro" id="IPR053372">
    <property type="entry name" value="Vulval_toroid_morpho-assoc"/>
</dbReference>
<organism evidence="3 4">
    <name type="scientific">Acrobeloides nanus</name>
    <dbReference type="NCBI Taxonomy" id="290746"/>
    <lineage>
        <taxon>Eukaryota</taxon>
        <taxon>Metazoa</taxon>
        <taxon>Ecdysozoa</taxon>
        <taxon>Nematoda</taxon>
        <taxon>Chromadorea</taxon>
        <taxon>Rhabditida</taxon>
        <taxon>Tylenchina</taxon>
        <taxon>Cephalobomorpha</taxon>
        <taxon>Cephaloboidea</taxon>
        <taxon>Cephalobidae</taxon>
        <taxon>Acrobeloides</taxon>
    </lineage>
</organism>
<evidence type="ECO:0000256" key="1">
    <source>
        <dbReference type="SAM" id="Phobius"/>
    </source>
</evidence>
<feature type="transmembrane region" description="Helical" evidence="1">
    <location>
        <begin position="203"/>
        <end position="227"/>
    </location>
</feature>
<keyword evidence="1" id="KW-1133">Transmembrane helix</keyword>
<evidence type="ECO:0000313" key="3">
    <source>
        <dbReference type="Proteomes" id="UP000887540"/>
    </source>
</evidence>
<dbReference type="Gene3D" id="3.90.1720.10">
    <property type="entry name" value="endopeptidase domain like (from Nostoc punctiforme)"/>
    <property type="match status" value="1"/>
</dbReference>
<sequence>MDEDHRENKAHFHWYQYYEEDKFLETEKFMSRNEAINYIKMRKSSLEKNLHKEKRQVRIYCMPKECLTNPDKYLKPGDHIQTPLSVPLINGIAHHEGIYIGDGQVIHIAIDKVSFAHGVREKGRSCARVGLLKKHFANSSDADIKVVVYRIRFKTPDEIVSNAYRYAKEFFREGEYNVLWKNCQHFASLCAVGKEEMTDKNPLIVTGLTVVGVGLAAIGGVALAAYMTGGSSNNDNDDEDD</sequence>
<dbReference type="AlphaFoldDB" id="A0A914CL62"/>